<dbReference type="GO" id="GO:0000978">
    <property type="term" value="F:RNA polymerase II cis-regulatory region sequence-specific DNA binding"/>
    <property type="evidence" value="ECO:0007669"/>
    <property type="project" value="TreeGrafter"/>
</dbReference>
<evidence type="ECO:0000313" key="6">
    <source>
        <dbReference type="RefSeq" id="XP_017324694.2"/>
    </source>
</evidence>
<evidence type="ECO:0000256" key="1">
    <source>
        <dbReference type="ARBA" id="ARBA00008275"/>
    </source>
</evidence>
<keyword evidence="5" id="KW-1185">Reference proteome</keyword>
<dbReference type="GeneID" id="108266167"/>
<dbReference type="AlphaFoldDB" id="A0A2D0R298"/>
<feature type="coiled-coil region" evidence="3">
    <location>
        <begin position="92"/>
        <end position="147"/>
    </location>
</feature>
<reference evidence="6" key="2">
    <citation type="submission" date="2025-08" db="UniProtKB">
        <authorList>
            <consortium name="RefSeq"/>
        </authorList>
    </citation>
    <scope>IDENTIFICATION</scope>
    <source>
        <tissue evidence="6">Blood</tissue>
    </source>
</reference>
<organism evidence="5 6">
    <name type="scientific">Ictalurus punctatus</name>
    <name type="common">Channel catfish</name>
    <name type="synonym">Silurus punctatus</name>
    <dbReference type="NCBI Taxonomy" id="7998"/>
    <lineage>
        <taxon>Eukaryota</taxon>
        <taxon>Metazoa</taxon>
        <taxon>Chordata</taxon>
        <taxon>Craniata</taxon>
        <taxon>Vertebrata</taxon>
        <taxon>Euteleostomi</taxon>
        <taxon>Actinopterygii</taxon>
        <taxon>Neopterygii</taxon>
        <taxon>Teleostei</taxon>
        <taxon>Ostariophysi</taxon>
        <taxon>Siluriformes</taxon>
        <taxon>Ictaluridae</taxon>
        <taxon>Ictalurus</taxon>
    </lineage>
</organism>
<sequence>MSDVDAVRVTQTDRAVPEDSLSETEENNKEDEVFSAQVDRERSNLEDRVRELEGLVCEAHREYERKKKDLERETVTHVILKSQYEGSLKVSLTEAEEKYELAIESCVQLEKEKSELMSDVNALQGSVQELEKELSEMRIRHDELATECKQKSLQLRVLQTKHDVMRTFLQKKYEEKLLAHSEMNSQYDQTKEALTEKEVSLAEAEGQYQTSVHMNNNRILYIKELIMEAYNQQKHEQIRLEHEREQEAHSVLKTQCDHVKKTHNEESIKVTVLMGSCAQVESDLMSLMKPLRASVQQQEKEIREIHRMYGKIMKEQEEECESHRLLKLQYTEIMKTLKQCYELLKNCLGSEEPEPQI</sequence>
<keyword evidence="2 3" id="KW-0175">Coiled coil</keyword>
<evidence type="ECO:0000313" key="5">
    <source>
        <dbReference type="Proteomes" id="UP000221080"/>
    </source>
</evidence>
<evidence type="ECO:0000256" key="2">
    <source>
        <dbReference type="ARBA" id="ARBA00023054"/>
    </source>
</evidence>
<feature type="region of interest" description="Disordered" evidence="4">
    <location>
        <begin position="1"/>
        <end position="40"/>
    </location>
</feature>
<dbReference type="Proteomes" id="UP000221080">
    <property type="component" value="Chromosome 6"/>
</dbReference>
<proteinExistence type="inferred from homology"/>
<comment type="similarity">
    <text evidence="1">Belongs to the LRRFIP family.</text>
</comment>
<dbReference type="PANTHER" id="PTHR19212">
    <property type="entry name" value="LEUCINE RICH REPEAT IN FLII INTERACTING PROTEIN"/>
    <property type="match status" value="1"/>
</dbReference>
<gene>
    <name evidence="6" type="primary">LOC108266167</name>
</gene>
<accession>A0A2D0R298</accession>
<evidence type="ECO:0000256" key="4">
    <source>
        <dbReference type="SAM" id="MobiDB-lite"/>
    </source>
</evidence>
<protein>
    <submittedName>
        <fullName evidence="6">Serologically defined colon cancer antigen 8-like</fullName>
    </submittedName>
</protein>
<dbReference type="RefSeq" id="XP_017324694.2">
    <property type="nucleotide sequence ID" value="XM_017469205.3"/>
</dbReference>
<reference evidence="5" key="1">
    <citation type="journal article" date="2016" name="Nat. Commun.">
        <title>The channel catfish genome sequence provides insights into the evolution of scale formation in teleosts.</title>
        <authorList>
            <person name="Liu Z."/>
            <person name="Liu S."/>
            <person name="Yao J."/>
            <person name="Bao L."/>
            <person name="Zhang J."/>
            <person name="Li Y."/>
            <person name="Jiang C."/>
            <person name="Sun L."/>
            <person name="Wang R."/>
            <person name="Zhang Y."/>
            <person name="Zhou T."/>
            <person name="Zeng Q."/>
            <person name="Fu Q."/>
            <person name="Gao S."/>
            <person name="Li N."/>
            <person name="Koren S."/>
            <person name="Jiang Y."/>
            <person name="Zimin A."/>
            <person name="Xu P."/>
            <person name="Phillippy A.M."/>
            <person name="Geng X."/>
            <person name="Song L."/>
            <person name="Sun F."/>
            <person name="Li C."/>
            <person name="Wang X."/>
            <person name="Chen A."/>
            <person name="Jin Y."/>
            <person name="Yuan Z."/>
            <person name="Yang Y."/>
            <person name="Tan S."/>
            <person name="Peatman E."/>
            <person name="Lu J."/>
            <person name="Qin Z."/>
            <person name="Dunham R."/>
            <person name="Li Z."/>
            <person name="Sonstegard T."/>
            <person name="Feng J."/>
            <person name="Danzmann R.G."/>
            <person name="Schroeder S."/>
            <person name="Scheffler B."/>
            <person name="Duke M.V."/>
            <person name="Ballard L."/>
            <person name="Kucuktas H."/>
            <person name="Kaltenboeck L."/>
            <person name="Liu H."/>
            <person name="Armbruster J."/>
            <person name="Xie Y."/>
            <person name="Kirby M.L."/>
            <person name="Tian Y."/>
            <person name="Flanagan M.E."/>
            <person name="Mu W."/>
            <person name="Waldbieser G.C."/>
        </authorList>
    </citation>
    <scope>NUCLEOTIDE SEQUENCE [LARGE SCALE GENOMIC DNA]</scope>
    <source>
        <strain evidence="5">SDA103</strain>
    </source>
</reference>
<name>A0A2D0R298_ICTPU</name>
<dbReference type="OrthoDB" id="8962335at2759"/>
<dbReference type="InterPro" id="IPR019139">
    <property type="entry name" value="LRRFIP1/2"/>
</dbReference>
<dbReference type="KEGG" id="ipu:108266167"/>
<feature type="compositionally biased region" description="Basic and acidic residues" evidence="4">
    <location>
        <begin position="26"/>
        <end position="40"/>
    </location>
</feature>
<evidence type="ECO:0000256" key="3">
    <source>
        <dbReference type="SAM" id="Coils"/>
    </source>
</evidence>
<dbReference type="GO" id="GO:0000981">
    <property type="term" value="F:DNA-binding transcription factor activity, RNA polymerase II-specific"/>
    <property type="evidence" value="ECO:0007669"/>
    <property type="project" value="TreeGrafter"/>
</dbReference>
<dbReference type="PANTHER" id="PTHR19212:SF5">
    <property type="entry name" value="LEUCINE-RICH REPEAT FLIGHTLESS-INTERACTING PROTEIN 1"/>
    <property type="match status" value="1"/>
</dbReference>
<dbReference type="Gene3D" id="1.20.5.4090">
    <property type="match status" value="3"/>
</dbReference>